<comment type="similarity">
    <text evidence="1">Belongs to the UPF0340 family.</text>
</comment>
<protein>
    <recommendedName>
        <fullName evidence="1">UPF0340 protein J2S77_002601</fullName>
    </recommendedName>
</protein>
<dbReference type="HAMAP" id="MF_00800">
    <property type="entry name" value="UPF0340"/>
    <property type="match status" value="1"/>
</dbReference>
<dbReference type="InterPro" id="IPR006340">
    <property type="entry name" value="DUF436"/>
</dbReference>
<accession>A0ABT9VI11</accession>
<dbReference type="EMBL" id="JAUSTQ010000014">
    <property type="protein sequence ID" value="MDQ0160597.1"/>
    <property type="molecule type" value="Genomic_DNA"/>
</dbReference>
<proteinExistence type="inferred from homology"/>
<evidence type="ECO:0000313" key="3">
    <source>
        <dbReference type="Proteomes" id="UP001224359"/>
    </source>
</evidence>
<comment type="caution">
    <text evidence="2">The sequence shown here is derived from an EMBL/GenBank/DDBJ whole genome shotgun (WGS) entry which is preliminary data.</text>
</comment>
<name>A0ABT9VI11_9BACI</name>
<dbReference type="NCBIfam" id="TIGR01440">
    <property type="entry name" value="TIGR01440 family protein"/>
    <property type="match status" value="1"/>
</dbReference>
<reference evidence="2 3" key="1">
    <citation type="submission" date="2023-07" db="EMBL/GenBank/DDBJ databases">
        <title>Genomic Encyclopedia of Type Strains, Phase IV (KMG-IV): sequencing the most valuable type-strain genomes for metagenomic binning, comparative biology and taxonomic classification.</title>
        <authorList>
            <person name="Goeker M."/>
        </authorList>
    </citation>
    <scope>NUCLEOTIDE SEQUENCE [LARGE SCALE GENOMIC DNA]</scope>
    <source>
        <strain evidence="2 3">DSM 16460</strain>
    </source>
</reference>
<dbReference type="Proteomes" id="UP001224359">
    <property type="component" value="Unassembled WGS sequence"/>
</dbReference>
<evidence type="ECO:0000256" key="1">
    <source>
        <dbReference type="HAMAP-Rule" id="MF_00800"/>
    </source>
</evidence>
<dbReference type="Gene3D" id="3.40.50.10360">
    <property type="entry name" value="Hypothetical protein TT1679"/>
    <property type="match status" value="1"/>
</dbReference>
<sequence length="181" mass="19874">MTLETFKSDVKSVMDEWRQSYTVRPGKIMIIGCSTSEIKGEAIGSAGSSDFAEILFKELKAFQQDTGVHIVFQCCEHLNRAIVLERSLQQTLGIPEVSAVPHAKAGGSMATYAYHHMDEPVLIESIQADLGMDIGDTLIGMHLKPVAVPIRFPIKTLGDAHVTYAYTRPKLIGGERAIYHA</sequence>
<gene>
    <name evidence="2" type="ORF">J2S77_002601</name>
</gene>
<organism evidence="2 3">
    <name type="scientific">Alkalibacillus salilacus</name>
    <dbReference type="NCBI Taxonomy" id="284582"/>
    <lineage>
        <taxon>Bacteria</taxon>
        <taxon>Bacillati</taxon>
        <taxon>Bacillota</taxon>
        <taxon>Bacilli</taxon>
        <taxon>Bacillales</taxon>
        <taxon>Bacillaceae</taxon>
        <taxon>Alkalibacillus</taxon>
    </lineage>
</organism>
<dbReference type="SUPFAM" id="SSF110710">
    <property type="entry name" value="TTHA0583/YokD-like"/>
    <property type="match status" value="1"/>
</dbReference>
<keyword evidence="3" id="KW-1185">Reference proteome</keyword>
<dbReference type="PIRSF" id="PIRSF007510">
    <property type="entry name" value="UCP007510"/>
    <property type="match status" value="1"/>
</dbReference>
<dbReference type="RefSeq" id="WP_306977965.1">
    <property type="nucleotide sequence ID" value="NZ_JAUSTQ010000014.1"/>
</dbReference>
<dbReference type="Pfam" id="PF04260">
    <property type="entry name" value="DUF436"/>
    <property type="match status" value="1"/>
</dbReference>
<evidence type="ECO:0000313" key="2">
    <source>
        <dbReference type="EMBL" id="MDQ0160597.1"/>
    </source>
</evidence>
<dbReference type="InterPro" id="IPR028345">
    <property type="entry name" value="Antibiotic_NAT-like"/>
</dbReference>